<dbReference type="GO" id="GO:0003677">
    <property type="term" value="F:DNA binding"/>
    <property type="evidence" value="ECO:0007669"/>
    <property type="project" value="InterPro"/>
</dbReference>
<dbReference type="AlphaFoldDB" id="A0A9P9FWH0"/>
<evidence type="ECO:0000313" key="8">
    <source>
        <dbReference type="Proteomes" id="UP000720189"/>
    </source>
</evidence>
<evidence type="ECO:0000256" key="2">
    <source>
        <dbReference type="ARBA" id="ARBA00022723"/>
    </source>
</evidence>
<dbReference type="Pfam" id="PF04082">
    <property type="entry name" value="Fungal_trans"/>
    <property type="match status" value="1"/>
</dbReference>
<dbReference type="PANTHER" id="PTHR47338:SF20">
    <property type="entry name" value="ZN(II)2CYS6 TRANSCRIPTION FACTOR (EUROFUNG)"/>
    <property type="match status" value="1"/>
</dbReference>
<feature type="domain" description="Xylanolytic transcriptional activator regulatory" evidence="6">
    <location>
        <begin position="75"/>
        <end position="246"/>
    </location>
</feature>
<dbReference type="GO" id="GO:0005634">
    <property type="term" value="C:nucleus"/>
    <property type="evidence" value="ECO:0007669"/>
    <property type="project" value="UniProtKB-SubCell"/>
</dbReference>
<keyword evidence="3" id="KW-0805">Transcription regulation</keyword>
<keyword evidence="8" id="KW-1185">Reference proteome</keyword>
<dbReference type="CDD" id="cd12148">
    <property type="entry name" value="fungal_TF_MHR"/>
    <property type="match status" value="1"/>
</dbReference>
<comment type="caution">
    <text evidence="7">The sequence shown here is derived from an EMBL/GenBank/DDBJ whole genome shotgun (WGS) entry which is preliminary data.</text>
</comment>
<evidence type="ECO:0000256" key="1">
    <source>
        <dbReference type="ARBA" id="ARBA00004123"/>
    </source>
</evidence>
<sequence>MRQSVAQLFALLRNTCCYDFIYTTSVTAVIRPENLAKSPPESRHMQGMFEPFLDISSSMILSLLSSRNTIRSYSIKHYFETINPYLTIVHPELFALRTNNTGFDSIADQELHDPATALLVVCMQLLSHNDDSAKSMSIKGEEGVDMPTYRAAKQILSILRTLDTPSIELIQCSILLAFYEYNHEDLGRAYVSIGDANTMALILHVGPGKYLEVEREAYISYEEEERRCVYWSLFVLDRLIQTDYSLLHMPHQIPSPVVSPPAADDLLPTNHLLWYDEDQSPYYVTQRYPADTAFSVPVGIFQRNCQCAMLYTRTSSPQYHPGRSAYKLASPTAISLSSRQYHSTLKWSSSFSPLLLGTHLSKWELDRVGFLSPYGDGTIRPQSTSDITASLLSFQKDIDDLMLQNETIMEKHVLHSRERTM</sequence>
<keyword evidence="4" id="KW-0804">Transcription</keyword>
<accession>A0A9P9FWH0</accession>
<proteinExistence type="predicted"/>
<name>A0A9P9FWH0_FUSRE</name>
<comment type="subcellular location">
    <subcellularLocation>
        <location evidence="1">Nucleus</location>
    </subcellularLocation>
</comment>
<evidence type="ECO:0000313" key="7">
    <source>
        <dbReference type="EMBL" id="KAH7203132.1"/>
    </source>
</evidence>
<keyword evidence="2" id="KW-0479">Metal-binding</keyword>
<dbReference type="GO" id="GO:0006351">
    <property type="term" value="P:DNA-templated transcription"/>
    <property type="evidence" value="ECO:0007669"/>
    <property type="project" value="InterPro"/>
</dbReference>
<evidence type="ECO:0000256" key="4">
    <source>
        <dbReference type="ARBA" id="ARBA00023163"/>
    </source>
</evidence>
<dbReference type="InterPro" id="IPR050815">
    <property type="entry name" value="TF_fung"/>
</dbReference>
<organism evidence="7 8">
    <name type="scientific">Fusarium redolens</name>
    <dbReference type="NCBI Taxonomy" id="48865"/>
    <lineage>
        <taxon>Eukaryota</taxon>
        <taxon>Fungi</taxon>
        <taxon>Dikarya</taxon>
        <taxon>Ascomycota</taxon>
        <taxon>Pezizomycotina</taxon>
        <taxon>Sordariomycetes</taxon>
        <taxon>Hypocreomycetidae</taxon>
        <taxon>Hypocreales</taxon>
        <taxon>Nectriaceae</taxon>
        <taxon>Fusarium</taxon>
        <taxon>Fusarium redolens species complex</taxon>
    </lineage>
</organism>
<dbReference type="GO" id="GO:0000981">
    <property type="term" value="F:DNA-binding transcription factor activity, RNA polymerase II-specific"/>
    <property type="evidence" value="ECO:0007669"/>
    <property type="project" value="InterPro"/>
</dbReference>
<protein>
    <recommendedName>
        <fullName evidence="6">Xylanolytic transcriptional activator regulatory domain-containing protein</fullName>
    </recommendedName>
</protein>
<dbReference type="PANTHER" id="PTHR47338">
    <property type="entry name" value="ZN(II)2CYS6 TRANSCRIPTION FACTOR (EUROFUNG)-RELATED"/>
    <property type="match status" value="1"/>
</dbReference>
<dbReference type="Proteomes" id="UP000720189">
    <property type="component" value="Unassembled WGS sequence"/>
</dbReference>
<evidence type="ECO:0000256" key="5">
    <source>
        <dbReference type="ARBA" id="ARBA00023242"/>
    </source>
</evidence>
<evidence type="ECO:0000259" key="6">
    <source>
        <dbReference type="Pfam" id="PF04082"/>
    </source>
</evidence>
<dbReference type="InterPro" id="IPR007219">
    <property type="entry name" value="XnlR_reg_dom"/>
</dbReference>
<dbReference type="EMBL" id="JAGMUX010000044">
    <property type="protein sequence ID" value="KAH7203132.1"/>
    <property type="molecule type" value="Genomic_DNA"/>
</dbReference>
<dbReference type="GeneID" id="70219161"/>
<dbReference type="GO" id="GO:0008270">
    <property type="term" value="F:zinc ion binding"/>
    <property type="evidence" value="ECO:0007669"/>
    <property type="project" value="InterPro"/>
</dbReference>
<evidence type="ECO:0000256" key="3">
    <source>
        <dbReference type="ARBA" id="ARBA00023015"/>
    </source>
</evidence>
<keyword evidence="5" id="KW-0539">Nucleus</keyword>
<dbReference type="OrthoDB" id="3522308at2759"/>
<reference evidence="7" key="1">
    <citation type="journal article" date="2021" name="Nat. Commun.">
        <title>Genetic determinants of endophytism in the Arabidopsis root mycobiome.</title>
        <authorList>
            <person name="Mesny F."/>
            <person name="Miyauchi S."/>
            <person name="Thiergart T."/>
            <person name="Pickel B."/>
            <person name="Atanasova L."/>
            <person name="Karlsson M."/>
            <person name="Huettel B."/>
            <person name="Barry K.W."/>
            <person name="Haridas S."/>
            <person name="Chen C."/>
            <person name="Bauer D."/>
            <person name="Andreopoulos W."/>
            <person name="Pangilinan J."/>
            <person name="LaButti K."/>
            <person name="Riley R."/>
            <person name="Lipzen A."/>
            <person name="Clum A."/>
            <person name="Drula E."/>
            <person name="Henrissat B."/>
            <person name="Kohler A."/>
            <person name="Grigoriev I.V."/>
            <person name="Martin F.M."/>
            <person name="Hacquard S."/>
        </authorList>
    </citation>
    <scope>NUCLEOTIDE SEQUENCE</scope>
    <source>
        <strain evidence="7">MPI-CAGE-AT-0023</strain>
    </source>
</reference>
<gene>
    <name evidence="7" type="ORF">BKA55DRAFT_531130</name>
</gene>
<dbReference type="RefSeq" id="XP_046040786.1">
    <property type="nucleotide sequence ID" value="XM_046189207.1"/>
</dbReference>